<keyword evidence="1" id="KW-1133">Transmembrane helix</keyword>
<evidence type="ECO:0000313" key="5">
    <source>
        <dbReference type="Proteomes" id="UP000630445"/>
    </source>
</evidence>
<evidence type="ECO:0000313" key="6">
    <source>
        <dbReference type="Proteomes" id="UP000662466"/>
    </source>
</evidence>
<dbReference type="GO" id="GO:0004674">
    <property type="term" value="F:protein serine/threonine kinase activity"/>
    <property type="evidence" value="ECO:0007669"/>
    <property type="project" value="TreeGrafter"/>
</dbReference>
<feature type="transmembrane region" description="Helical" evidence="1">
    <location>
        <begin position="462"/>
        <end position="484"/>
    </location>
</feature>
<dbReference type="Proteomes" id="UP000630445">
    <property type="component" value="Unassembled WGS sequence"/>
</dbReference>
<dbReference type="AlphaFoldDB" id="A0A8H6QFF8"/>
<dbReference type="InterPro" id="IPR011009">
    <property type="entry name" value="Kinase-like_dom_sf"/>
</dbReference>
<dbReference type="Gene3D" id="1.20.58.340">
    <property type="entry name" value="Magnesium transport protein CorA, transmembrane region"/>
    <property type="match status" value="1"/>
</dbReference>
<dbReference type="InterPro" id="IPR000719">
    <property type="entry name" value="Prot_kinase_dom"/>
</dbReference>
<dbReference type="SUPFAM" id="SSF56112">
    <property type="entry name" value="Protein kinase-like (PK-like)"/>
    <property type="match status" value="1"/>
</dbReference>
<evidence type="ECO:0000259" key="2">
    <source>
        <dbReference type="PROSITE" id="PS50011"/>
    </source>
</evidence>
<keyword evidence="1" id="KW-0472">Membrane</keyword>
<evidence type="ECO:0000313" key="4">
    <source>
        <dbReference type="EMBL" id="KAF7171499.1"/>
    </source>
</evidence>
<dbReference type="PROSITE" id="PS50011">
    <property type="entry name" value="PROTEIN_KINASE_DOM"/>
    <property type="match status" value="1"/>
</dbReference>
<name>A0A8H6QFF8_9EURO</name>
<evidence type="ECO:0000313" key="3">
    <source>
        <dbReference type="EMBL" id="KAF7133941.1"/>
    </source>
</evidence>
<dbReference type="Gene3D" id="1.10.510.10">
    <property type="entry name" value="Transferase(Phosphotransferase) domain 1"/>
    <property type="match status" value="1"/>
</dbReference>
<dbReference type="OrthoDB" id="1046782at2759"/>
<comment type="caution">
    <text evidence="4">The sequence shown here is derived from an EMBL/GenBank/DDBJ whole genome shotgun (WGS) entry which is preliminary data.</text>
</comment>
<dbReference type="Proteomes" id="UP000662466">
    <property type="component" value="Unassembled WGS sequence"/>
</dbReference>
<evidence type="ECO:0000256" key="1">
    <source>
        <dbReference type="SAM" id="Phobius"/>
    </source>
</evidence>
<feature type="transmembrane region" description="Helical" evidence="1">
    <location>
        <begin position="504"/>
        <end position="524"/>
    </location>
</feature>
<dbReference type="Pfam" id="PF00069">
    <property type="entry name" value="Pkinase"/>
    <property type="match status" value="1"/>
</dbReference>
<dbReference type="GO" id="GO:0005524">
    <property type="term" value="F:ATP binding"/>
    <property type="evidence" value="ECO:0007669"/>
    <property type="project" value="InterPro"/>
</dbReference>
<protein>
    <recommendedName>
        <fullName evidence="2">Protein kinase domain-containing protein</fullName>
    </recommendedName>
</protein>
<sequence>MVEQSFTNRYIDEQKLLALLRARFPRKTYTVQDANLARAVNGQIDCDITAPDNSTMAALSSRSQVDQYLMDKVQSKRDRLFKAHNNRPQLEITSIFKSRDANGRWSVRLESPVKINGLSELRQVEETENDASIEIYTVRHLRSWTTLDISYETIEHLLAAHNVFDHFWRCILTFGIKFQENEYDFPPFRANNEQSMHGRVDELAYVIRRVEPNNRSTDKGVCPWSIRQTGVYHKLVYPKQCRQNALRSTSVFILIAPSHVAEKSIAQRLPENLPQDGTFSQDFVIHECIVRDSLKGWMDYQVWLEAESRQIANRISVLNILQRRNNGDHDSVIVSAEDRQRLKQLDDYITDMLVILQTMVESISRIGKACRRHCRTSCNGIGSCLCSHKIEEFEEYAAEAQTSLNRAKVLRERVQSTEQLSLHLSDLLAYEEAAALTQLAHASRVESEEMVKLAAQSARDAAAVKVLTIIGLVYLPTTIVSNFFSTEFVHLNDKGNLQISHQVWILAVVSVPLTVLTVIIWWLCDRYRVIEAVFQRKEEESNLENGGRQGRPEEVCFDTFIVTKSVSRLGRILILMIIHPPHLRTYRSLIVRAEVMDAVRIVLPLLWSISPHPDHNLTTPSPGDLPCWMWVGSPLALVVFSTSFKSPYPKRALSLTVQGTVEDILREEGLVQEIHAETEARRIVQTSIKLFAILVSRKRGVDILKFLNEGISDTDLPFVMKSARAGSERMTLQTNGGSDIMSLSEWDDAELKLLARKQWRMLAPVFEQGKHYEFPVAQILPFLPFTNSERKKIESGFSEVFQAFIHPAHHTFWDSPGLQDRQAVVAVKKLFSSDPLRFQIERDMHITLRRTSGPHPHLIILLFTYKEGDKFHLVFPWADVNLRDYWMRFALEQIDSQKILWSLKQMTGLAGALSLIHGFQLPDGPRPGRHFGRHGDLKAENIVWFPSYPECTDPNGILQITDLGLASLHNIGSVSNGDPARVLGTKTYSPPDNHRNLRISRKWDIWSLGCLYLEFVTWIVLGFEAIVEFADLRGAEGGETEDINGIYGDYFYTADLSDVRPSVKAWATRLSEDERCSDMLYDLLCLIMRKMIRIEPNDRIDSQQLHQELLKILERALSNETYLVSASERPPIWSRDHKSIVFCGETAAPRSADTW</sequence>
<reference evidence="4" key="1">
    <citation type="submission" date="2020-06" db="EMBL/GenBank/DDBJ databases">
        <title>Draft genome sequences of strains closely related to Aspergillus parafelis and Aspergillus hiratsukae.</title>
        <authorList>
            <person name="Dos Santos R.A.C."/>
            <person name="Rivero-Menendez O."/>
            <person name="Steenwyk J.L."/>
            <person name="Mead M.E."/>
            <person name="Goldman G.H."/>
            <person name="Alastruey-Izquierdo A."/>
            <person name="Rokas A."/>
        </authorList>
    </citation>
    <scope>NUCLEOTIDE SEQUENCE</scope>
    <source>
        <strain evidence="3">CNM-CM5793</strain>
        <strain evidence="4">CNM-CM6106</strain>
    </source>
</reference>
<dbReference type="PANTHER" id="PTHR24359:SF1">
    <property type="entry name" value="INHIBITOR OF NUCLEAR FACTOR KAPPA-B KINASE EPSILON SUBUNIT HOMOLOG 1-RELATED"/>
    <property type="match status" value="1"/>
</dbReference>
<accession>A0A8H6QFF8</accession>
<dbReference type="EMBL" id="JACBAD010001791">
    <property type="protein sequence ID" value="KAF7133941.1"/>
    <property type="molecule type" value="Genomic_DNA"/>
</dbReference>
<dbReference type="SMART" id="SM00220">
    <property type="entry name" value="S_TKc"/>
    <property type="match status" value="1"/>
</dbReference>
<feature type="domain" description="Protein kinase" evidence="2">
    <location>
        <begin position="786"/>
        <end position="1109"/>
    </location>
</feature>
<organism evidence="4 6">
    <name type="scientific">Aspergillus hiratsukae</name>
    <dbReference type="NCBI Taxonomy" id="1194566"/>
    <lineage>
        <taxon>Eukaryota</taxon>
        <taxon>Fungi</taxon>
        <taxon>Dikarya</taxon>
        <taxon>Ascomycota</taxon>
        <taxon>Pezizomycotina</taxon>
        <taxon>Eurotiomycetes</taxon>
        <taxon>Eurotiomycetidae</taxon>
        <taxon>Eurotiales</taxon>
        <taxon>Aspergillaceae</taxon>
        <taxon>Aspergillus</taxon>
        <taxon>Aspergillus subgen. Fumigati</taxon>
    </lineage>
</organism>
<dbReference type="EMBL" id="JACBAF010001927">
    <property type="protein sequence ID" value="KAF7171499.1"/>
    <property type="molecule type" value="Genomic_DNA"/>
</dbReference>
<dbReference type="InterPro" id="IPR058257">
    <property type="entry name" value="CorA-like_dom"/>
</dbReference>
<dbReference type="PANTHER" id="PTHR24359">
    <property type="entry name" value="SERINE/THREONINE-PROTEIN KINASE SBK1"/>
    <property type="match status" value="1"/>
</dbReference>
<dbReference type="Pfam" id="PF26616">
    <property type="entry name" value="CorA-like"/>
    <property type="match status" value="1"/>
</dbReference>
<keyword evidence="1" id="KW-0812">Transmembrane</keyword>
<gene>
    <name evidence="3" type="ORF">CNMCM5793_005467</name>
    <name evidence="4" type="ORF">CNMCM6106_005874</name>
</gene>
<keyword evidence="5" id="KW-1185">Reference proteome</keyword>
<proteinExistence type="predicted"/>